<proteinExistence type="predicted"/>
<name>A0ACD3YZK5_FUSSC</name>
<evidence type="ECO:0000313" key="2">
    <source>
        <dbReference type="Proteomes" id="UP000830768"/>
    </source>
</evidence>
<dbReference type="Proteomes" id="UP000830768">
    <property type="component" value="Chromosome 4"/>
</dbReference>
<dbReference type="EMBL" id="CP090033">
    <property type="protein sequence ID" value="UPK94361.1"/>
    <property type="molecule type" value="Genomic_DNA"/>
</dbReference>
<sequence length="383" mass="43127">MSTTHLPTASTLPSGITVHTLCQVAPHVRQETLKPIVSPMAWEGDQFSEQGSFVVQLSPTDIAEVDTALASFQATGLSAGHLSPLTFVLPTLGPKLRRLSHRVHHEEGFFVLRGLEPWRYKRLENTIVFTGIASYIGNRRGMQSADGPVMTHIFDYSTEVEEMEKSNDGYLGHANRTSALPFHTDDGHIISLYCLQTADIGGRTLLASSWAIYNRLLSTRPDVIQTLKEAWLWDSFIPENPSFERPLLLEEAGKLICNYRIRPFLGTPGYPRNAAMGPLPQHQEEALAVVGKIAEEICLMFEFKKGDIQFVNNLSLLHAREEFHRAVGENTRRHLLRLVQMDDEFGWKLPAVMAEPMEKMFNHEPDGEKFIWSPEPLPYVIGQ</sequence>
<protein>
    <submittedName>
        <fullName evidence="1">Uncharacterized protein</fullName>
    </submittedName>
</protein>
<reference evidence="1" key="1">
    <citation type="submission" date="2021-11" db="EMBL/GenBank/DDBJ databases">
        <title>Fusarium solani-melongenae Genome sequencing and assembly.</title>
        <authorList>
            <person name="Xie S."/>
            <person name="Huang L."/>
            <person name="Zhang X."/>
        </authorList>
    </citation>
    <scope>NUCLEOTIDE SEQUENCE</scope>
    <source>
        <strain evidence="1">CRI 24-3</strain>
    </source>
</reference>
<keyword evidence="2" id="KW-1185">Reference proteome</keyword>
<gene>
    <name evidence="1" type="ORF">LCI18_005296</name>
</gene>
<accession>A0ACD3YZK5</accession>
<organism evidence="1 2">
    <name type="scientific">Fusarium solani subsp. cucurbitae</name>
    <name type="common">Neocosmosporum cucurbitae</name>
    <dbReference type="NCBI Taxonomy" id="2747967"/>
    <lineage>
        <taxon>Eukaryota</taxon>
        <taxon>Fungi</taxon>
        <taxon>Dikarya</taxon>
        <taxon>Ascomycota</taxon>
        <taxon>Pezizomycotina</taxon>
        <taxon>Sordariomycetes</taxon>
        <taxon>Hypocreomycetidae</taxon>
        <taxon>Hypocreales</taxon>
        <taxon>Nectriaceae</taxon>
        <taxon>Fusarium</taxon>
        <taxon>Fusarium solani species complex</taxon>
    </lineage>
</organism>
<evidence type="ECO:0000313" key="1">
    <source>
        <dbReference type="EMBL" id="UPK94361.1"/>
    </source>
</evidence>